<dbReference type="InterPro" id="IPR042100">
    <property type="entry name" value="Bug_dom1"/>
</dbReference>
<dbReference type="Proteomes" id="UP000715965">
    <property type="component" value="Unassembled WGS sequence"/>
</dbReference>
<dbReference type="EMBL" id="JADDOJ010000056">
    <property type="protein sequence ID" value="MBE7941584.1"/>
    <property type="molecule type" value="Genomic_DNA"/>
</dbReference>
<dbReference type="InterPro" id="IPR005064">
    <property type="entry name" value="BUG"/>
</dbReference>
<keyword evidence="4" id="KW-1185">Reference proteome</keyword>
<keyword evidence="2" id="KW-0732">Signal</keyword>
<sequence length="326" mass="33707">MDSSRRRLAAALAAGCLLPSLARAQKKWPPRPVRIVVPFGPGGIADLTARAVGQALSQQLGQAVIVDNRPGAGGVVGGELVARAEPDGTTLLLLSNGSAVTAALFRKLPFDIQKDFAPVALLGMFELGLVVPANSRFRSAADFIAAAHAQPGKLNLATIAVGSTQNLAAELFRSTGGLKLQVVPFNGTPAVVTALRGGEVDAAIEILGPLQPQVAAGALRVLAVLGDSRSPALPKVPRLGELGGPFAGFAVNSWNALAAPARTPPDVVDRLSRALQAALAQPQLQQQLAALDVVAGYQPPPVLAELLARDLRRWNSVIDHAGIARQ</sequence>
<dbReference type="SUPFAM" id="SSF53850">
    <property type="entry name" value="Periplasmic binding protein-like II"/>
    <property type="match status" value="1"/>
</dbReference>
<protein>
    <submittedName>
        <fullName evidence="3">Tripartite tricarboxylate transporter substrate binding protein</fullName>
    </submittedName>
</protein>
<gene>
    <name evidence="3" type="ORF">IM725_13475</name>
</gene>
<evidence type="ECO:0000313" key="4">
    <source>
        <dbReference type="Proteomes" id="UP000715965"/>
    </source>
</evidence>
<name>A0ABR9SI60_9BURK</name>
<dbReference type="PIRSF" id="PIRSF017082">
    <property type="entry name" value="YflP"/>
    <property type="match status" value="1"/>
</dbReference>
<organism evidence="3 4">
    <name type="scientific">Ramlibacter aquaticus</name>
    <dbReference type="NCBI Taxonomy" id="2780094"/>
    <lineage>
        <taxon>Bacteria</taxon>
        <taxon>Pseudomonadati</taxon>
        <taxon>Pseudomonadota</taxon>
        <taxon>Betaproteobacteria</taxon>
        <taxon>Burkholderiales</taxon>
        <taxon>Comamonadaceae</taxon>
        <taxon>Ramlibacter</taxon>
    </lineage>
</organism>
<evidence type="ECO:0000256" key="2">
    <source>
        <dbReference type="SAM" id="SignalP"/>
    </source>
</evidence>
<dbReference type="PANTHER" id="PTHR42928:SF5">
    <property type="entry name" value="BLR1237 PROTEIN"/>
    <property type="match status" value="1"/>
</dbReference>
<accession>A0ABR9SI60</accession>
<dbReference type="RefSeq" id="WP_193781121.1">
    <property type="nucleotide sequence ID" value="NZ_JADDOJ010000056.1"/>
</dbReference>
<dbReference type="Pfam" id="PF03401">
    <property type="entry name" value="TctC"/>
    <property type="match status" value="1"/>
</dbReference>
<feature type="signal peptide" evidence="2">
    <location>
        <begin position="1"/>
        <end position="24"/>
    </location>
</feature>
<dbReference type="Gene3D" id="3.40.190.10">
    <property type="entry name" value="Periplasmic binding protein-like II"/>
    <property type="match status" value="1"/>
</dbReference>
<evidence type="ECO:0000313" key="3">
    <source>
        <dbReference type="EMBL" id="MBE7941584.1"/>
    </source>
</evidence>
<comment type="caution">
    <text evidence="3">The sequence shown here is derived from an EMBL/GenBank/DDBJ whole genome shotgun (WGS) entry which is preliminary data.</text>
</comment>
<feature type="chain" id="PRO_5045401023" evidence="2">
    <location>
        <begin position="25"/>
        <end position="326"/>
    </location>
</feature>
<comment type="similarity">
    <text evidence="1">Belongs to the UPF0065 (bug) family.</text>
</comment>
<reference evidence="3 4" key="1">
    <citation type="submission" date="2020-10" db="EMBL/GenBank/DDBJ databases">
        <title>Draft genome of Ramlibacter aquaticus LMG 30558.</title>
        <authorList>
            <person name="Props R."/>
        </authorList>
    </citation>
    <scope>NUCLEOTIDE SEQUENCE [LARGE SCALE GENOMIC DNA]</scope>
    <source>
        <strain evidence="3 4">LMG 30558</strain>
    </source>
</reference>
<dbReference type="Gene3D" id="3.40.190.150">
    <property type="entry name" value="Bordetella uptake gene, domain 1"/>
    <property type="match status" value="1"/>
</dbReference>
<dbReference type="PANTHER" id="PTHR42928">
    <property type="entry name" value="TRICARBOXYLATE-BINDING PROTEIN"/>
    <property type="match status" value="1"/>
</dbReference>
<evidence type="ECO:0000256" key="1">
    <source>
        <dbReference type="ARBA" id="ARBA00006987"/>
    </source>
</evidence>
<proteinExistence type="inferred from homology"/>